<dbReference type="RefSeq" id="WP_130142129.1">
    <property type="nucleotide sequence ID" value="NZ_SGIT01000002.1"/>
</dbReference>
<sequence>MINQSSIKVIFLFFLSWVVSLQLVAQPKFPQEMDYDSLLCLAKQQQKPMFLIIHQRNEQFSPFNTAISQKTKDILREQFTSGMVRLTSDSIDHPLHKTYRLTTPIYLFTDQNGYPLLRHNKQISEEETLVKLIDSAKTIAEGETMGKLIQQYQKGIRNRLLLTNLLQQYQVFDKYTDQHVLNDYVSQLTVQELNNFETVVFLLSCAPVYNSKTYQLAYTNRKMVDSLYATLPLPKRQEINNRIIQRTFRDALDKKDYTLSQNLGYFVGRTWQSHYLRAQMGQSYYPMEHRRLSRDTSAYIQMARNYYNTFYYRIAPDSLAKLDFANNQQIAIPRRGQPWHLDSAENSLFLQWMEGNRKRYKERQAQSLNYGANQLLNFIDFKKNDNPDVLFDTIRWLQKSISLRPNRGQSHHILAKALYHVGFYAEAEAEQQRAIELYKPQKHYYKQMRDVLKQMQDRSL</sequence>
<proteinExistence type="predicted"/>
<dbReference type="Gene3D" id="1.25.40.10">
    <property type="entry name" value="Tetratricopeptide repeat domain"/>
    <property type="match status" value="1"/>
</dbReference>
<name>A0A4Q6XK07_9SPHI</name>
<keyword evidence="2" id="KW-1185">Reference proteome</keyword>
<organism evidence="1 2">
    <name type="scientific">Sphingobacterium corticibacterium</name>
    <dbReference type="NCBI Taxonomy" id="2484746"/>
    <lineage>
        <taxon>Bacteria</taxon>
        <taxon>Pseudomonadati</taxon>
        <taxon>Bacteroidota</taxon>
        <taxon>Sphingobacteriia</taxon>
        <taxon>Sphingobacteriales</taxon>
        <taxon>Sphingobacteriaceae</taxon>
        <taxon>Sphingobacterium</taxon>
    </lineage>
</organism>
<dbReference type="InterPro" id="IPR011990">
    <property type="entry name" value="TPR-like_helical_dom_sf"/>
</dbReference>
<reference evidence="1 2" key="1">
    <citation type="submission" date="2019-02" db="EMBL/GenBank/DDBJ databases">
        <authorList>
            <person name="Li Y."/>
        </authorList>
    </citation>
    <scope>NUCLEOTIDE SEQUENCE [LARGE SCALE GENOMIC DNA]</scope>
    <source>
        <strain evidence="1 2">30C10-4-7</strain>
    </source>
</reference>
<dbReference type="Proteomes" id="UP000292855">
    <property type="component" value="Unassembled WGS sequence"/>
</dbReference>
<evidence type="ECO:0000313" key="1">
    <source>
        <dbReference type="EMBL" id="RZF60211.1"/>
    </source>
</evidence>
<comment type="caution">
    <text evidence="1">The sequence shown here is derived from an EMBL/GenBank/DDBJ whole genome shotgun (WGS) entry which is preliminary data.</text>
</comment>
<evidence type="ECO:0000313" key="2">
    <source>
        <dbReference type="Proteomes" id="UP000292855"/>
    </source>
</evidence>
<dbReference type="AlphaFoldDB" id="A0A4Q6XK07"/>
<dbReference type="EMBL" id="SGIT01000002">
    <property type="protein sequence ID" value="RZF60211.1"/>
    <property type="molecule type" value="Genomic_DNA"/>
</dbReference>
<dbReference type="OrthoDB" id="645813at2"/>
<accession>A0A4Q6XK07</accession>
<gene>
    <name evidence="1" type="ORF">EWE74_13960</name>
</gene>
<protein>
    <submittedName>
        <fullName evidence="1">Uncharacterized protein</fullName>
    </submittedName>
</protein>
<dbReference type="SUPFAM" id="SSF48452">
    <property type="entry name" value="TPR-like"/>
    <property type="match status" value="1"/>
</dbReference>